<sequence>MNYTVNTRRFSAEPRPGQCLRTFLRERGFFGVKKGCDAGDCGACTVWLDDMPMHSCLIPAFRAADRQITTIEGLKQDGKLHPMQQAFLDAQAFQCGFCTAGMIMTAASLDDDARANLSEALKGNLCRCTGYRSIEDAIHGVVLADEDVAGMACGRSLKNPFGEAIVTGDARYTLDIAMDGMLHLKVLRSPHPHALIRFIDRSKAMAVPGVISIFTWEDVPRRLYSTATHEDHLVDPDDTYILDNVVRFVGQRIAAIVAETVGAAEEACRLLDVAYEILPAVFDPVEAMKPDAPLLHNKDGKADHNIYVDIHGEVGSVEAGFKEADAIHEMTYSTSRVQHVHLETHSCITWKGDDGRLHVRTSTQAPFITKSKLCYIFGLSPRNIHVFTERVGGGFGGKQEMIAEDLCVLATLKTGRPVMWEFTREEQFTSATTRHPMTTRVKLGAKRNGILTAIEIRVVSNTGAYGGHASETLAAALGNPLTVYRCPNKKADGYAVYTNMVPAGGFRGYGSAQTTFAIECAIDDLARLLGISMFEIRRKNMIQPGDWIESVWEGPQDVTFGSYGLDQCLDRVEAALAMTHGPARSRGKDWVEGMGIALAMLESGPPTEHRSGAEMKLLPDGSYHLAVGSTEMGNGSVTSHRQIAASVLNSRTKHIAIINADTDRTPYDTGTFASTGTVVAGKAVALTAEALRDNIIEFAACFTQTAPSVCCLEGTYVLCGERRISLVELYAAGTREGHHFEARRKAYSSLRSVAFNVHGVCVAVNRITGEIETLQSAHAADIGRLINPMQCRGQIEGAIAMGFGWALYEKMVYDGNGAMVNPAVRNYRIPTFADIPRSEVYFADTYDTTGPLGAKAQGECAINPVAPALANAVTDATGIRFPDLPLTPDRIFEKLSFQP</sequence>
<evidence type="ECO:0000256" key="4">
    <source>
        <dbReference type="ARBA" id="ARBA00023002"/>
    </source>
</evidence>
<evidence type="ECO:0000256" key="2">
    <source>
        <dbReference type="ARBA" id="ARBA00022505"/>
    </source>
</evidence>
<feature type="domain" description="2Fe-2S ferredoxin-type" evidence="6">
    <location>
        <begin position="1"/>
        <end position="74"/>
    </location>
</feature>
<organism evidence="7 8">
    <name type="scientific">Dictyobacter vulcani</name>
    <dbReference type="NCBI Taxonomy" id="2607529"/>
    <lineage>
        <taxon>Bacteria</taxon>
        <taxon>Bacillati</taxon>
        <taxon>Chloroflexota</taxon>
        <taxon>Ktedonobacteria</taxon>
        <taxon>Ktedonobacterales</taxon>
        <taxon>Dictyobacteraceae</taxon>
        <taxon>Dictyobacter</taxon>
    </lineage>
</organism>
<accession>A0A5J4KIQ3</accession>
<evidence type="ECO:0000256" key="3">
    <source>
        <dbReference type="ARBA" id="ARBA00022723"/>
    </source>
</evidence>
<dbReference type="InterPro" id="IPR036856">
    <property type="entry name" value="Ald_Oxase/Xan_DH_a/b_sf"/>
</dbReference>
<dbReference type="GO" id="GO:0005506">
    <property type="term" value="F:iron ion binding"/>
    <property type="evidence" value="ECO:0007669"/>
    <property type="project" value="InterPro"/>
</dbReference>
<dbReference type="InterPro" id="IPR002888">
    <property type="entry name" value="2Fe-2S-bd"/>
</dbReference>
<dbReference type="InterPro" id="IPR006058">
    <property type="entry name" value="2Fe2S_fd_BS"/>
</dbReference>
<protein>
    <submittedName>
        <fullName evidence="7">Dehydrogenase</fullName>
    </submittedName>
</protein>
<dbReference type="InterPro" id="IPR001041">
    <property type="entry name" value="2Fe-2S_ferredoxin-type"/>
</dbReference>
<keyword evidence="4" id="KW-0560">Oxidoreductase</keyword>
<dbReference type="SUPFAM" id="SSF54292">
    <property type="entry name" value="2Fe-2S ferredoxin-like"/>
    <property type="match status" value="1"/>
</dbReference>
<keyword evidence="5" id="KW-0408">Iron</keyword>
<dbReference type="InterPro" id="IPR046867">
    <property type="entry name" value="AldOxase/xan_DH_MoCoBD2"/>
</dbReference>
<dbReference type="Gene3D" id="3.30.365.10">
    <property type="entry name" value="Aldehyde oxidase/xanthine dehydrogenase, molybdopterin binding domain"/>
    <property type="match status" value="4"/>
</dbReference>
<dbReference type="Gene3D" id="3.90.1170.50">
    <property type="entry name" value="Aldehyde oxidase/xanthine dehydrogenase, a/b hammerhead"/>
    <property type="match status" value="1"/>
</dbReference>
<comment type="caution">
    <text evidence="7">The sequence shown here is derived from an EMBL/GenBank/DDBJ whole genome shotgun (WGS) entry which is preliminary data.</text>
</comment>
<reference evidence="7 8" key="1">
    <citation type="submission" date="2019-10" db="EMBL/GenBank/DDBJ databases">
        <title>Dictyobacter vulcani sp. nov., within the class Ktedonobacteria, isolated from soil of volcanic Mt. Zao.</title>
        <authorList>
            <person name="Zheng Y."/>
            <person name="Wang C.M."/>
            <person name="Sakai Y."/>
            <person name="Abe K."/>
            <person name="Yokota A."/>
            <person name="Yabe S."/>
        </authorList>
    </citation>
    <scope>NUCLEOTIDE SEQUENCE [LARGE SCALE GENOMIC DNA]</scope>
    <source>
        <strain evidence="7 8">W12</strain>
    </source>
</reference>
<dbReference type="GO" id="GO:0051537">
    <property type="term" value="F:2 iron, 2 sulfur cluster binding"/>
    <property type="evidence" value="ECO:0007669"/>
    <property type="project" value="InterPro"/>
</dbReference>
<dbReference type="InterPro" id="IPR037165">
    <property type="entry name" value="AldOxase/xan_DH_Mopterin-bd_sf"/>
</dbReference>
<name>A0A5J4KIQ3_9CHLR</name>
<dbReference type="InterPro" id="IPR008274">
    <property type="entry name" value="AldOxase/xan_DH_MoCoBD1"/>
</dbReference>
<dbReference type="InterPro" id="IPR016208">
    <property type="entry name" value="Ald_Oxase/xanthine_DH-like"/>
</dbReference>
<dbReference type="SUPFAM" id="SSF56003">
    <property type="entry name" value="Molybdenum cofactor-binding domain"/>
    <property type="match status" value="1"/>
</dbReference>
<dbReference type="EMBL" id="BKZW01000001">
    <property type="protein sequence ID" value="GER86089.1"/>
    <property type="molecule type" value="Genomic_DNA"/>
</dbReference>
<dbReference type="SUPFAM" id="SSF47741">
    <property type="entry name" value="CO dehydrogenase ISP C-domain like"/>
    <property type="match status" value="1"/>
</dbReference>
<dbReference type="SMART" id="SM01008">
    <property type="entry name" value="Ald_Xan_dh_C"/>
    <property type="match status" value="1"/>
</dbReference>
<dbReference type="PANTHER" id="PTHR11908">
    <property type="entry name" value="XANTHINE DEHYDROGENASE"/>
    <property type="match status" value="1"/>
</dbReference>
<dbReference type="Pfam" id="PF01315">
    <property type="entry name" value="Ald_Xan_dh_C"/>
    <property type="match status" value="1"/>
</dbReference>
<evidence type="ECO:0000259" key="6">
    <source>
        <dbReference type="PROSITE" id="PS51085"/>
    </source>
</evidence>
<dbReference type="Pfam" id="PF20256">
    <property type="entry name" value="MoCoBD_2"/>
    <property type="match status" value="1"/>
</dbReference>
<dbReference type="RefSeq" id="WP_151754275.1">
    <property type="nucleotide sequence ID" value="NZ_BKZW01000001.1"/>
</dbReference>
<comment type="similarity">
    <text evidence="1">Belongs to the xanthine dehydrogenase family.</text>
</comment>
<evidence type="ECO:0000256" key="1">
    <source>
        <dbReference type="ARBA" id="ARBA00006849"/>
    </source>
</evidence>
<dbReference type="Gene3D" id="1.10.150.120">
    <property type="entry name" value="[2Fe-2S]-binding domain"/>
    <property type="match status" value="1"/>
</dbReference>
<dbReference type="InterPro" id="IPR036010">
    <property type="entry name" value="2Fe-2S_ferredoxin-like_sf"/>
</dbReference>
<gene>
    <name evidence="7" type="ORF">KDW_02510</name>
</gene>
<dbReference type="InterPro" id="IPR036884">
    <property type="entry name" value="2Fe-2S-bd_dom_sf"/>
</dbReference>
<dbReference type="GO" id="GO:0016491">
    <property type="term" value="F:oxidoreductase activity"/>
    <property type="evidence" value="ECO:0007669"/>
    <property type="project" value="UniProtKB-KW"/>
</dbReference>
<dbReference type="Pfam" id="PF02738">
    <property type="entry name" value="MoCoBD_1"/>
    <property type="match status" value="1"/>
</dbReference>
<keyword evidence="3" id="KW-0479">Metal-binding</keyword>
<keyword evidence="2" id="KW-0500">Molybdenum</keyword>
<dbReference type="PROSITE" id="PS51085">
    <property type="entry name" value="2FE2S_FER_2"/>
    <property type="match status" value="1"/>
</dbReference>
<dbReference type="Gene3D" id="3.10.20.30">
    <property type="match status" value="1"/>
</dbReference>
<evidence type="ECO:0000256" key="5">
    <source>
        <dbReference type="ARBA" id="ARBA00023004"/>
    </source>
</evidence>
<dbReference type="InterPro" id="IPR000674">
    <property type="entry name" value="Ald_Oxase/Xan_DH_a/b"/>
</dbReference>
<dbReference type="InterPro" id="IPR012675">
    <property type="entry name" value="Beta-grasp_dom_sf"/>
</dbReference>
<dbReference type="AlphaFoldDB" id="A0A5J4KIQ3"/>
<dbReference type="Proteomes" id="UP000326912">
    <property type="component" value="Unassembled WGS sequence"/>
</dbReference>
<proteinExistence type="inferred from homology"/>
<dbReference type="SUPFAM" id="SSF54665">
    <property type="entry name" value="CO dehydrogenase molybdoprotein N-domain-like"/>
    <property type="match status" value="1"/>
</dbReference>
<dbReference type="Pfam" id="PF01799">
    <property type="entry name" value="Fer2_2"/>
    <property type="match status" value="1"/>
</dbReference>
<dbReference type="PANTHER" id="PTHR11908:SF132">
    <property type="entry name" value="ALDEHYDE OXIDASE 1-RELATED"/>
    <property type="match status" value="1"/>
</dbReference>
<keyword evidence="8" id="KW-1185">Reference proteome</keyword>
<evidence type="ECO:0000313" key="8">
    <source>
        <dbReference type="Proteomes" id="UP000326912"/>
    </source>
</evidence>
<evidence type="ECO:0000313" key="7">
    <source>
        <dbReference type="EMBL" id="GER86089.1"/>
    </source>
</evidence>
<dbReference type="PROSITE" id="PS00197">
    <property type="entry name" value="2FE2S_FER_1"/>
    <property type="match status" value="1"/>
</dbReference>